<keyword evidence="1" id="KW-0812">Transmembrane</keyword>
<name>A0AAV2BV30_9ARAC</name>
<feature type="transmembrane region" description="Helical" evidence="1">
    <location>
        <begin position="43"/>
        <end position="60"/>
    </location>
</feature>
<dbReference type="AlphaFoldDB" id="A0AAV2BV30"/>
<gene>
    <name evidence="2" type="ORF">LARSCL_LOCUS21768</name>
</gene>
<proteinExistence type="predicted"/>
<evidence type="ECO:0000313" key="3">
    <source>
        <dbReference type="Proteomes" id="UP001497382"/>
    </source>
</evidence>
<reference evidence="2 3" key="1">
    <citation type="submission" date="2024-04" db="EMBL/GenBank/DDBJ databases">
        <authorList>
            <person name="Rising A."/>
            <person name="Reimegard J."/>
            <person name="Sonavane S."/>
            <person name="Akerstrom W."/>
            <person name="Nylinder S."/>
            <person name="Hedman E."/>
            <person name="Kallberg Y."/>
        </authorList>
    </citation>
    <scope>NUCLEOTIDE SEQUENCE [LARGE SCALE GENOMIC DNA]</scope>
</reference>
<keyword evidence="3" id="KW-1185">Reference proteome</keyword>
<organism evidence="2 3">
    <name type="scientific">Larinioides sclopetarius</name>
    <dbReference type="NCBI Taxonomy" id="280406"/>
    <lineage>
        <taxon>Eukaryota</taxon>
        <taxon>Metazoa</taxon>
        <taxon>Ecdysozoa</taxon>
        <taxon>Arthropoda</taxon>
        <taxon>Chelicerata</taxon>
        <taxon>Arachnida</taxon>
        <taxon>Araneae</taxon>
        <taxon>Araneomorphae</taxon>
        <taxon>Entelegynae</taxon>
        <taxon>Araneoidea</taxon>
        <taxon>Araneidae</taxon>
        <taxon>Larinioides</taxon>
    </lineage>
</organism>
<keyword evidence="1" id="KW-0472">Membrane</keyword>
<keyword evidence="1" id="KW-1133">Transmembrane helix</keyword>
<dbReference type="EMBL" id="CAXIEN010000536">
    <property type="protein sequence ID" value="CAL1300136.1"/>
    <property type="molecule type" value="Genomic_DNA"/>
</dbReference>
<evidence type="ECO:0000313" key="2">
    <source>
        <dbReference type="EMBL" id="CAL1300136.1"/>
    </source>
</evidence>
<comment type="caution">
    <text evidence="2">The sequence shown here is derived from an EMBL/GenBank/DDBJ whole genome shotgun (WGS) entry which is preliminary data.</text>
</comment>
<accession>A0AAV2BV30</accession>
<feature type="transmembrane region" description="Helical" evidence="1">
    <location>
        <begin position="12"/>
        <end position="31"/>
    </location>
</feature>
<dbReference type="Proteomes" id="UP001497382">
    <property type="component" value="Unassembled WGS sequence"/>
</dbReference>
<sequence>MTGNVLFIFPTYRYVSALLSAFLFSATTHTFQPYLVPTWEKTLFFLFGLCFAGVCCSSCANKSRPWHSSLDVGFANGSRLPAGISAQLKEVRSDILKSILTLSRPFLIPTAEMQTAVFSISSAVSIHWMEFLVFCKGEYCQAQHK</sequence>
<evidence type="ECO:0000256" key="1">
    <source>
        <dbReference type="SAM" id="Phobius"/>
    </source>
</evidence>
<protein>
    <submittedName>
        <fullName evidence="2">Uncharacterized protein</fullName>
    </submittedName>
</protein>